<dbReference type="PANTHER" id="PTHR33695">
    <property type="entry name" value="LIPOPROTEIN SIGNAL PEPTIDASE"/>
    <property type="match status" value="1"/>
</dbReference>
<evidence type="ECO:0000256" key="5">
    <source>
        <dbReference type="ARBA" id="ARBA00022989"/>
    </source>
</evidence>
<reference evidence="8" key="1">
    <citation type="journal article" date="2015" name="Nature">
        <title>Complex archaea that bridge the gap between prokaryotes and eukaryotes.</title>
        <authorList>
            <person name="Spang A."/>
            <person name="Saw J.H."/>
            <person name="Jorgensen S.L."/>
            <person name="Zaremba-Niedzwiedzka K."/>
            <person name="Martijn J."/>
            <person name="Lind A.E."/>
            <person name="van Eijk R."/>
            <person name="Schleper C."/>
            <person name="Guy L."/>
            <person name="Ettema T.J."/>
        </authorList>
    </citation>
    <scope>NUCLEOTIDE SEQUENCE</scope>
</reference>
<organism evidence="8">
    <name type="scientific">marine sediment metagenome</name>
    <dbReference type="NCBI Taxonomy" id="412755"/>
    <lineage>
        <taxon>unclassified sequences</taxon>
        <taxon>metagenomes</taxon>
        <taxon>ecological metagenomes</taxon>
    </lineage>
</organism>
<keyword evidence="6 7" id="KW-0472">Membrane</keyword>
<evidence type="ECO:0000256" key="1">
    <source>
        <dbReference type="ARBA" id="ARBA00022475"/>
    </source>
</evidence>
<evidence type="ECO:0000313" key="8">
    <source>
        <dbReference type="EMBL" id="KKK95133.1"/>
    </source>
</evidence>
<evidence type="ECO:0000256" key="7">
    <source>
        <dbReference type="SAM" id="Phobius"/>
    </source>
</evidence>
<evidence type="ECO:0000256" key="4">
    <source>
        <dbReference type="ARBA" id="ARBA00022801"/>
    </source>
</evidence>
<dbReference type="Pfam" id="PF01252">
    <property type="entry name" value="Peptidase_A8"/>
    <property type="match status" value="1"/>
</dbReference>
<keyword evidence="2" id="KW-0645">Protease</keyword>
<dbReference type="GO" id="GO:0016020">
    <property type="term" value="C:membrane"/>
    <property type="evidence" value="ECO:0007669"/>
    <property type="project" value="InterPro"/>
</dbReference>
<dbReference type="PANTHER" id="PTHR33695:SF1">
    <property type="entry name" value="LIPOPROTEIN SIGNAL PEPTIDASE"/>
    <property type="match status" value="1"/>
</dbReference>
<keyword evidence="3 7" id="KW-0812">Transmembrane</keyword>
<keyword evidence="4" id="KW-0378">Hydrolase</keyword>
<evidence type="ECO:0008006" key="9">
    <source>
        <dbReference type="Google" id="ProtNLM"/>
    </source>
</evidence>
<name>A0A0F8ZMR2_9ZZZZ</name>
<evidence type="ECO:0000256" key="3">
    <source>
        <dbReference type="ARBA" id="ARBA00022692"/>
    </source>
</evidence>
<keyword evidence="5 7" id="KW-1133">Transmembrane helix</keyword>
<keyword evidence="1" id="KW-1003">Cell membrane</keyword>
<sequence>MRRLGITALVVFLADQLVKLLVVEWLGLRHIGELDVLPPWLNLRMAWNQGVNFGLFADDGDTVRWVLIGVALVISAWVVVWVWRDRGGRWAQISAGLLVGGALGNVVD</sequence>
<dbReference type="AlphaFoldDB" id="A0A0F8ZMR2"/>
<dbReference type="EMBL" id="LAZR01047046">
    <property type="protein sequence ID" value="KKK95133.1"/>
    <property type="molecule type" value="Genomic_DNA"/>
</dbReference>
<dbReference type="PRINTS" id="PR00781">
    <property type="entry name" value="LIPOSIGPTASE"/>
</dbReference>
<proteinExistence type="predicted"/>
<dbReference type="GO" id="GO:0006508">
    <property type="term" value="P:proteolysis"/>
    <property type="evidence" value="ECO:0007669"/>
    <property type="project" value="UniProtKB-KW"/>
</dbReference>
<dbReference type="InterPro" id="IPR001872">
    <property type="entry name" value="Peptidase_A8"/>
</dbReference>
<feature type="non-terminal residue" evidence="8">
    <location>
        <position position="108"/>
    </location>
</feature>
<gene>
    <name evidence="8" type="ORF">LCGC14_2675880</name>
</gene>
<evidence type="ECO:0000256" key="2">
    <source>
        <dbReference type="ARBA" id="ARBA00022670"/>
    </source>
</evidence>
<protein>
    <recommendedName>
        <fullName evidence="9">Signal peptidase II</fullName>
    </recommendedName>
</protein>
<dbReference type="GO" id="GO:0004190">
    <property type="term" value="F:aspartic-type endopeptidase activity"/>
    <property type="evidence" value="ECO:0007669"/>
    <property type="project" value="InterPro"/>
</dbReference>
<comment type="caution">
    <text evidence="8">The sequence shown here is derived from an EMBL/GenBank/DDBJ whole genome shotgun (WGS) entry which is preliminary data.</text>
</comment>
<feature type="transmembrane region" description="Helical" evidence="7">
    <location>
        <begin position="63"/>
        <end position="83"/>
    </location>
</feature>
<accession>A0A0F8ZMR2</accession>
<evidence type="ECO:0000256" key="6">
    <source>
        <dbReference type="ARBA" id="ARBA00023136"/>
    </source>
</evidence>